<organism evidence="2 3">
    <name type="scientific">Sunxiuqinia elliptica</name>
    <dbReference type="NCBI Taxonomy" id="655355"/>
    <lineage>
        <taxon>Bacteria</taxon>
        <taxon>Pseudomonadati</taxon>
        <taxon>Bacteroidota</taxon>
        <taxon>Bacteroidia</taxon>
        <taxon>Marinilabiliales</taxon>
        <taxon>Prolixibacteraceae</taxon>
        <taxon>Sunxiuqinia</taxon>
    </lineage>
</organism>
<dbReference type="SUPFAM" id="SSF54001">
    <property type="entry name" value="Cysteine proteinases"/>
    <property type="match status" value="1"/>
</dbReference>
<gene>
    <name evidence="2" type="ORF">DET52_101445</name>
</gene>
<evidence type="ECO:0000313" key="3">
    <source>
        <dbReference type="Proteomes" id="UP000294848"/>
    </source>
</evidence>
<dbReference type="Pfam" id="PF05708">
    <property type="entry name" value="Peptidase_C92"/>
    <property type="match status" value="1"/>
</dbReference>
<protein>
    <submittedName>
        <fullName evidence="2">Permuted papain-like amidase YaeF/Yiix C92 family enzyme</fullName>
    </submittedName>
</protein>
<dbReference type="EMBL" id="SNWI01000001">
    <property type="protein sequence ID" value="TDO05089.1"/>
    <property type="molecule type" value="Genomic_DNA"/>
</dbReference>
<dbReference type="Proteomes" id="UP000294848">
    <property type="component" value="Unassembled WGS sequence"/>
</dbReference>
<feature type="chain" id="PRO_5020557000" evidence="1">
    <location>
        <begin position="25"/>
        <end position="216"/>
    </location>
</feature>
<dbReference type="InterPro" id="IPR038765">
    <property type="entry name" value="Papain-like_cys_pep_sf"/>
</dbReference>
<sequence length="216" mass="24201">MRVSFLKLHLLITLLFMTTMNSQAQTIDSCDIKTGDLLFREKVTASLSQAIDQVTQTNQETHFSHVGLAVVEQGSVFVLHASSVGGTCKVSLNEFTHSESDSTQVFVYRLKQPYRKGIPQAIQKAYSMLGKPYNFSYVLSDSSHYCSEFIYKAFQHDSIFKMNPMTFKDPVTGKFVDTWVKHYEDLGISIPEGLPGCNPNGMAASEKLQKLGLLLR</sequence>
<feature type="signal peptide" evidence="1">
    <location>
        <begin position="1"/>
        <end position="24"/>
    </location>
</feature>
<evidence type="ECO:0000256" key="1">
    <source>
        <dbReference type="SAM" id="SignalP"/>
    </source>
</evidence>
<dbReference type="RefSeq" id="WP_208111649.1">
    <property type="nucleotide sequence ID" value="NZ_SNWI01000001.1"/>
</dbReference>
<proteinExistence type="predicted"/>
<dbReference type="Gene3D" id="3.90.1720.10">
    <property type="entry name" value="endopeptidase domain like (from Nostoc punctiforme)"/>
    <property type="match status" value="1"/>
</dbReference>
<reference evidence="2 3" key="1">
    <citation type="submission" date="2019-03" db="EMBL/GenBank/DDBJ databases">
        <title>Freshwater and sediment microbial communities from various areas in North America, analyzing microbe dynamics in response to fracking.</title>
        <authorList>
            <person name="Lamendella R."/>
        </authorList>
    </citation>
    <scope>NUCLEOTIDE SEQUENCE [LARGE SCALE GENOMIC DNA]</scope>
    <source>
        <strain evidence="2 3">114D</strain>
    </source>
</reference>
<evidence type="ECO:0000313" key="2">
    <source>
        <dbReference type="EMBL" id="TDO05089.1"/>
    </source>
</evidence>
<keyword evidence="1" id="KW-0732">Signal</keyword>
<accession>A0A4V3BZ42</accession>
<dbReference type="InterPro" id="IPR024453">
    <property type="entry name" value="Peptidase_C92"/>
</dbReference>
<name>A0A4V3BZ42_9BACT</name>
<comment type="caution">
    <text evidence="2">The sequence shown here is derived from an EMBL/GenBank/DDBJ whole genome shotgun (WGS) entry which is preliminary data.</text>
</comment>
<dbReference type="AlphaFoldDB" id="A0A4V3BZ42"/>